<dbReference type="AlphaFoldDB" id="A0A368KY35"/>
<dbReference type="RefSeq" id="WP_114366623.1">
    <property type="nucleotide sequence ID" value="NZ_QPEX01000002.1"/>
</dbReference>
<accession>A0A368KY35</accession>
<dbReference type="Proteomes" id="UP000253562">
    <property type="component" value="Unassembled WGS sequence"/>
</dbReference>
<reference evidence="1 2" key="1">
    <citation type="submission" date="2018-07" db="EMBL/GenBank/DDBJ databases">
        <title>Comparative genomes isolates from brazilian mangrove.</title>
        <authorList>
            <person name="De Araujo J.E."/>
            <person name="Taketani R.G."/>
            <person name="Silva M.C.P."/>
            <person name="Lourenco M.V."/>
            <person name="Oliveira V.M."/>
            <person name="Andreote F.D."/>
        </authorList>
    </citation>
    <scope>NUCLEOTIDE SEQUENCE [LARGE SCALE GENOMIC DNA]</scope>
    <source>
        <strain evidence="1 2">HEX PRIS-MGV</strain>
    </source>
</reference>
<dbReference type="EMBL" id="QPEX01000002">
    <property type="protein sequence ID" value="RCS56235.1"/>
    <property type="molecule type" value="Genomic_DNA"/>
</dbReference>
<protein>
    <submittedName>
        <fullName evidence="1">Uncharacterized protein</fullName>
    </submittedName>
</protein>
<proteinExistence type="predicted"/>
<evidence type="ECO:0000313" key="2">
    <source>
        <dbReference type="Proteomes" id="UP000253562"/>
    </source>
</evidence>
<organism evidence="1 2">
    <name type="scientific">Bremerella cremea</name>
    <dbReference type="NCBI Taxonomy" id="1031537"/>
    <lineage>
        <taxon>Bacteria</taxon>
        <taxon>Pseudomonadati</taxon>
        <taxon>Planctomycetota</taxon>
        <taxon>Planctomycetia</taxon>
        <taxon>Pirellulales</taxon>
        <taxon>Pirellulaceae</taxon>
        <taxon>Bremerella</taxon>
    </lineage>
</organism>
<gene>
    <name evidence="1" type="ORF">DTL42_00015</name>
</gene>
<evidence type="ECO:0000313" key="1">
    <source>
        <dbReference type="EMBL" id="RCS56235.1"/>
    </source>
</evidence>
<comment type="caution">
    <text evidence="1">The sequence shown here is derived from an EMBL/GenBank/DDBJ whole genome shotgun (WGS) entry which is preliminary data.</text>
</comment>
<name>A0A368KY35_9BACT</name>
<dbReference type="OrthoDB" id="3541011at2"/>
<sequence>MLCDDIDISRSELDEMLRDRFDRPIRPKLQDMLSVINRSDTPDLACQRLEESGIIKAGFFSNPQRSFAPYVPGTRILPSERPTPDRRPDSLAMVIAIASDPDGILRAEAAAREFARRLKPFQAMFSESLVWYLTENAFRDSHPFETTRLGRSYFAIEMTLALCLESEGIDVEQLRIGEPCERMPLLIQYALAAWDGWRIAQRRDLRVTSDFWPVGRYEFERFRQLPNPFSPLLELWLTGYRISANFDKDDSAVHLYANPSGIAE</sequence>